<dbReference type="GO" id="GO:0046654">
    <property type="term" value="P:tetrahydrofolate biosynthetic process"/>
    <property type="evidence" value="ECO:0007669"/>
    <property type="project" value="TreeGrafter"/>
</dbReference>
<evidence type="ECO:0000313" key="10">
    <source>
        <dbReference type="EMBL" id="BFG69547.1"/>
    </source>
</evidence>
<keyword evidence="8" id="KW-0289">Folate biosynthesis</keyword>
<dbReference type="InterPro" id="IPR045031">
    <property type="entry name" value="DHP_synth-like"/>
</dbReference>
<dbReference type="GO" id="GO:0004156">
    <property type="term" value="F:dihydropteroate synthase activity"/>
    <property type="evidence" value="ECO:0007669"/>
    <property type="project" value="UniProtKB-EC"/>
</dbReference>
<evidence type="ECO:0000256" key="7">
    <source>
        <dbReference type="ARBA" id="ARBA00022842"/>
    </source>
</evidence>
<gene>
    <name evidence="10" type="primary">folP</name>
    <name evidence="10" type="ORF">KACHI17_04280</name>
</gene>
<sequence>MGIINTTPDSFYEESRKSSIDAALQQAEKMIHEGATILDIGAQSTRPGSTAVGPDEEIKRLSHIIPEIHQRFPDTILSVDTYYSTVAIHAADMGASIINDISGGQFDPVMISTAARLRMPFVCMHVEGQKDTMHQTFVEGDITTSVTDYFIKRIGLCTEEGLTDLILDPGFGFSKTIDQNFELIRSVSQFKLLGKPVLMGVSRKSTIYKTLNCTAAEALNGTTVLNTAALLAGADILRVHDVKEAMEAILLTRYLL</sequence>
<dbReference type="AlphaFoldDB" id="A0AAT9GFY2"/>
<organism evidence="10">
    <name type="scientific">Sediminibacterium sp. KACHI17</name>
    <dbReference type="NCBI Taxonomy" id="1751071"/>
    <lineage>
        <taxon>Bacteria</taxon>
        <taxon>Pseudomonadati</taxon>
        <taxon>Bacteroidota</taxon>
        <taxon>Chitinophagia</taxon>
        <taxon>Chitinophagales</taxon>
        <taxon>Chitinophagaceae</taxon>
        <taxon>Sediminibacterium</taxon>
    </lineage>
</organism>
<dbReference type="SUPFAM" id="SSF51717">
    <property type="entry name" value="Dihydropteroate synthetase-like"/>
    <property type="match status" value="1"/>
</dbReference>
<evidence type="ECO:0000256" key="8">
    <source>
        <dbReference type="ARBA" id="ARBA00022909"/>
    </source>
</evidence>
<dbReference type="PROSITE" id="PS00793">
    <property type="entry name" value="DHPS_2"/>
    <property type="match status" value="1"/>
</dbReference>
<dbReference type="InterPro" id="IPR006390">
    <property type="entry name" value="DHP_synth_dom"/>
</dbReference>
<evidence type="ECO:0000259" key="9">
    <source>
        <dbReference type="PROSITE" id="PS50972"/>
    </source>
</evidence>
<keyword evidence="6" id="KW-0479">Metal-binding</keyword>
<dbReference type="GO" id="GO:0046872">
    <property type="term" value="F:metal ion binding"/>
    <property type="evidence" value="ECO:0007669"/>
    <property type="project" value="UniProtKB-KW"/>
</dbReference>
<dbReference type="Gene3D" id="3.20.20.20">
    <property type="entry name" value="Dihydropteroate synthase-like"/>
    <property type="match status" value="1"/>
</dbReference>
<evidence type="ECO:0000256" key="2">
    <source>
        <dbReference type="ARBA" id="ARBA00001946"/>
    </source>
</evidence>
<evidence type="ECO:0000256" key="4">
    <source>
        <dbReference type="ARBA" id="ARBA00012458"/>
    </source>
</evidence>
<comment type="catalytic activity">
    <reaction evidence="1">
        <text>(7,8-dihydropterin-6-yl)methyl diphosphate + 4-aminobenzoate = 7,8-dihydropteroate + diphosphate</text>
        <dbReference type="Rhea" id="RHEA:19949"/>
        <dbReference type="ChEBI" id="CHEBI:17836"/>
        <dbReference type="ChEBI" id="CHEBI:17839"/>
        <dbReference type="ChEBI" id="CHEBI:33019"/>
        <dbReference type="ChEBI" id="CHEBI:72950"/>
        <dbReference type="EC" id="2.5.1.15"/>
    </reaction>
</comment>
<dbReference type="GO" id="GO:0005829">
    <property type="term" value="C:cytosol"/>
    <property type="evidence" value="ECO:0007669"/>
    <property type="project" value="TreeGrafter"/>
</dbReference>
<dbReference type="CDD" id="cd00739">
    <property type="entry name" value="DHPS"/>
    <property type="match status" value="1"/>
</dbReference>
<protein>
    <recommendedName>
        <fullName evidence="4">dihydropteroate synthase</fullName>
        <ecNumber evidence="4">2.5.1.15</ecNumber>
    </recommendedName>
</protein>
<dbReference type="PANTHER" id="PTHR20941">
    <property type="entry name" value="FOLATE SYNTHESIS PROTEINS"/>
    <property type="match status" value="1"/>
</dbReference>
<keyword evidence="7" id="KW-0460">Magnesium</keyword>
<dbReference type="EC" id="2.5.1.15" evidence="4"/>
<evidence type="ECO:0000256" key="6">
    <source>
        <dbReference type="ARBA" id="ARBA00022723"/>
    </source>
</evidence>
<evidence type="ECO:0000256" key="3">
    <source>
        <dbReference type="ARBA" id="ARBA00004763"/>
    </source>
</evidence>
<dbReference type="InterPro" id="IPR000489">
    <property type="entry name" value="Pterin-binding_dom"/>
</dbReference>
<dbReference type="NCBIfam" id="TIGR01496">
    <property type="entry name" value="DHPS"/>
    <property type="match status" value="1"/>
</dbReference>
<accession>A0AAT9GFY2</accession>
<evidence type="ECO:0000256" key="5">
    <source>
        <dbReference type="ARBA" id="ARBA00022679"/>
    </source>
</evidence>
<feature type="domain" description="Pterin-binding" evidence="9">
    <location>
        <begin position="1"/>
        <end position="250"/>
    </location>
</feature>
<evidence type="ECO:0000256" key="1">
    <source>
        <dbReference type="ARBA" id="ARBA00000012"/>
    </source>
</evidence>
<dbReference type="EMBL" id="AP029612">
    <property type="protein sequence ID" value="BFG69547.1"/>
    <property type="molecule type" value="Genomic_DNA"/>
</dbReference>
<dbReference type="GO" id="GO:0046656">
    <property type="term" value="P:folic acid biosynthetic process"/>
    <property type="evidence" value="ECO:0007669"/>
    <property type="project" value="UniProtKB-KW"/>
</dbReference>
<proteinExistence type="predicted"/>
<dbReference type="Pfam" id="PF00809">
    <property type="entry name" value="Pterin_bind"/>
    <property type="match status" value="1"/>
</dbReference>
<dbReference type="InterPro" id="IPR011005">
    <property type="entry name" value="Dihydropteroate_synth-like_sf"/>
</dbReference>
<keyword evidence="5" id="KW-0808">Transferase</keyword>
<name>A0AAT9GFY2_9BACT</name>
<dbReference type="PROSITE" id="PS50972">
    <property type="entry name" value="PTERIN_BINDING"/>
    <property type="match status" value="1"/>
</dbReference>
<dbReference type="PANTHER" id="PTHR20941:SF1">
    <property type="entry name" value="FOLIC ACID SYNTHESIS PROTEIN FOL1"/>
    <property type="match status" value="1"/>
</dbReference>
<reference evidence="10" key="1">
    <citation type="submission" date="2024-02" db="EMBL/GenBank/DDBJ databases">
        <title>Sediminibacterium planktonica sp. nov. and Sediminibacterium longus sp. nov., isolated from surface lake and river water.</title>
        <authorList>
            <person name="Watanabe K."/>
            <person name="Takemine S."/>
            <person name="Ishii Y."/>
            <person name="Ogata Y."/>
            <person name="Shindo C."/>
            <person name="Suda W."/>
        </authorList>
    </citation>
    <scope>NUCLEOTIDE SEQUENCE</scope>
    <source>
        <strain evidence="10">KACHI17</strain>
    </source>
</reference>
<comment type="pathway">
    <text evidence="3">Cofactor biosynthesis; tetrahydrofolate biosynthesis; 7,8-dihydrofolate from 2-amino-4-hydroxy-6-hydroxymethyl-7,8-dihydropteridine diphosphate and 4-aminobenzoate: step 1/2.</text>
</comment>
<comment type="cofactor">
    <cofactor evidence="2">
        <name>Mg(2+)</name>
        <dbReference type="ChEBI" id="CHEBI:18420"/>
    </cofactor>
</comment>